<dbReference type="Pfam" id="PF00359">
    <property type="entry name" value="PTS_EIIA_2"/>
    <property type="match status" value="1"/>
</dbReference>
<dbReference type="GO" id="GO:0006072">
    <property type="term" value="P:glycerol-3-phosphate metabolic process"/>
    <property type="evidence" value="ECO:0007669"/>
    <property type="project" value="InterPro"/>
</dbReference>
<dbReference type="Pfam" id="PF00370">
    <property type="entry name" value="FGGY_N"/>
    <property type="match status" value="1"/>
</dbReference>
<dbReference type="GO" id="GO:0019563">
    <property type="term" value="P:glycerol catabolic process"/>
    <property type="evidence" value="ECO:0007669"/>
    <property type="project" value="TreeGrafter"/>
</dbReference>
<evidence type="ECO:0000259" key="7">
    <source>
        <dbReference type="PROSITE" id="PS51094"/>
    </source>
</evidence>
<dbReference type="SUPFAM" id="SSF55804">
    <property type="entry name" value="Phoshotransferase/anion transport protein"/>
    <property type="match status" value="1"/>
</dbReference>
<dbReference type="NCBIfam" id="NF000756">
    <property type="entry name" value="PRK00047.1"/>
    <property type="match status" value="1"/>
</dbReference>
<organism evidence="8 9">
    <name type="scientific">Anaerococcus hydrogenalis</name>
    <dbReference type="NCBI Taxonomy" id="33029"/>
    <lineage>
        <taxon>Bacteria</taxon>
        <taxon>Bacillati</taxon>
        <taxon>Bacillota</taxon>
        <taxon>Tissierellia</taxon>
        <taxon>Tissierellales</taxon>
        <taxon>Peptoniphilaceae</taxon>
        <taxon>Anaerococcus</taxon>
    </lineage>
</organism>
<gene>
    <name evidence="8" type="primary">glpK</name>
    <name evidence="8" type="ORF">CJ192_05425</name>
</gene>
<dbReference type="Proteomes" id="UP000235658">
    <property type="component" value="Unassembled WGS sequence"/>
</dbReference>
<dbReference type="InterPro" id="IPR016152">
    <property type="entry name" value="PTrfase/Anion_transptr"/>
</dbReference>
<dbReference type="GO" id="GO:0008982">
    <property type="term" value="F:protein-N(PI)-phosphohistidine-sugar phosphotransferase activity"/>
    <property type="evidence" value="ECO:0007669"/>
    <property type="project" value="InterPro"/>
</dbReference>
<keyword evidence="4 8" id="KW-0418">Kinase</keyword>
<dbReference type="SUPFAM" id="SSF52794">
    <property type="entry name" value="PTS system IIB component-like"/>
    <property type="match status" value="1"/>
</dbReference>
<dbReference type="PROSITE" id="PS51094">
    <property type="entry name" value="PTS_EIIA_TYPE_2"/>
    <property type="match status" value="1"/>
</dbReference>
<comment type="caution">
    <text evidence="8">The sequence shown here is derived from an EMBL/GenBank/DDBJ whole genome shotgun (WGS) entry which is preliminary data.</text>
</comment>
<protein>
    <submittedName>
        <fullName evidence="8">Glycerol kinase</fullName>
    </submittedName>
</protein>
<comment type="similarity">
    <text evidence="1">Belongs to the FGGY kinase family.</text>
</comment>
<sequence>MNEIIKKDNIKFTDLKLDWKKALYLSAKPLLDDGSIKEGFIENIIENIEKNGPYINLGKGIAIAHTKDSSFVNEDSLSLLRLSCPVIVSNDEENPIYNLFTLATTGSDKHLKYLSSLTKNLSDENILKEFEDATSRSHIHKLLNNLDDEKIKFATVCAEGIVSSFMIKENIGNILSYWGVRDKVEIFIYNIDNYKNANDKDIDEWFVSKDAEDKVDLGDEYTVLDSVIDRVELEKKLKTVAEKYDLLDDKKKAKYVLVIDEGTTSSRAAVFDKSANRMAFKGSDFKQYFPKSGWHEQDPEEILDVTVEAMKEAIKKADINASNIASVGITNQRETTIMWNKKTGKPYYNAIVWACRRGADYCQSLIDQGLNDFINERTGLIIDATYSASKIRWIIDNVEGVKEDIEKDEVLFGTIDTWLLWNLTGGKVHATDSTNASRTMLYNIYDLKWDDEILEKLDIPKSILPEVKDTIDDYGFVDEKILGTKLPIHSLVGDQQSSLFGQACFIEGDCKNTYGTSNVPLVYIGEKTIKSDKGLLTLAWSFDNKPYYAVGASILTTGEVMKWLKEKIKLYDDNDKMTEEVKSLEDSNGVFFVPAFQGLGAPHWDMYARGMIIGLSSGVERKHIIKAGLDSIAYQTEDLLDQIEKETGIKVSNMKVDGGASNNDYLMQFQSNLLDMPIKRPLDTETTSLGVAYLAGLGAGVWENKEVIKDLWKSAKEFTPDRNKEKVKESYEDWKRAVEYSKGWMKK</sequence>
<evidence type="ECO:0000256" key="3">
    <source>
        <dbReference type="ARBA" id="ARBA00022741"/>
    </source>
</evidence>
<name>A0A2N6UIJ7_9FIRM</name>
<dbReference type="GO" id="GO:0004370">
    <property type="term" value="F:glycerol kinase activity"/>
    <property type="evidence" value="ECO:0007669"/>
    <property type="project" value="InterPro"/>
</dbReference>
<evidence type="ECO:0000256" key="6">
    <source>
        <dbReference type="ARBA" id="ARBA00022840"/>
    </source>
</evidence>
<dbReference type="InterPro" id="IPR002178">
    <property type="entry name" value="PTS_EIIA_type-2_dom"/>
</dbReference>
<keyword evidence="5" id="KW-0319">Glycerol metabolism</keyword>
<dbReference type="SUPFAM" id="SSF53067">
    <property type="entry name" value="Actin-like ATPase domain"/>
    <property type="match status" value="2"/>
</dbReference>
<dbReference type="CDD" id="cd07769">
    <property type="entry name" value="ASKHA_NBD_FGGY_GK"/>
    <property type="match status" value="1"/>
</dbReference>
<dbReference type="InterPro" id="IPR036095">
    <property type="entry name" value="PTS_EIIB-like_sf"/>
</dbReference>
<evidence type="ECO:0000256" key="1">
    <source>
        <dbReference type="ARBA" id="ARBA00009156"/>
    </source>
</evidence>
<proteinExistence type="inferred from homology"/>
<dbReference type="GO" id="GO:0009401">
    <property type="term" value="P:phosphoenolpyruvate-dependent sugar phosphotransferase system"/>
    <property type="evidence" value="ECO:0007669"/>
    <property type="project" value="InterPro"/>
</dbReference>
<dbReference type="EMBL" id="PNHP01000003">
    <property type="protein sequence ID" value="PMC81469.1"/>
    <property type="molecule type" value="Genomic_DNA"/>
</dbReference>
<dbReference type="InterPro" id="IPR043129">
    <property type="entry name" value="ATPase_NBD"/>
</dbReference>
<evidence type="ECO:0000256" key="5">
    <source>
        <dbReference type="ARBA" id="ARBA00022798"/>
    </source>
</evidence>
<keyword evidence="3" id="KW-0547">Nucleotide-binding</keyword>
<dbReference type="RefSeq" id="WP_102198034.1">
    <property type="nucleotide sequence ID" value="NZ_PNHP01000003.1"/>
</dbReference>
<dbReference type="GO" id="GO:0005524">
    <property type="term" value="F:ATP binding"/>
    <property type="evidence" value="ECO:0007669"/>
    <property type="project" value="UniProtKB-KW"/>
</dbReference>
<keyword evidence="2" id="KW-0808">Transferase</keyword>
<dbReference type="InterPro" id="IPR018485">
    <property type="entry name" value="FGGY_C"/>
</dbReference>
<dbReference type="InterPro" id="IPR018484">
    <property type="entry name" value="FGGY_N"/>
</dbReference>
<reference evidence="8 9" key="1">
    <citation type="submission" date="2017-09" db="EMBL/GenBank/DDBJ databases">
        <title>Bacterial strain isolated from the female urinary microbiota.</title>
        <authorList>
            <person name="Thomas-White K."/>
            <person name="Kumar N."/>
            <person name="Forster S."/>
            <person name="Putonti C."/>
            <person name="Lawley T."/>
            <person name="Wolfe A.J."/>
        </authorList>
    </citation>
    <scope>NUCLEOTIDE SEQUENCE [LARGE SCALE GENOMIC DNA]</scope>
    <source>
        <strain evidence="8 9">UMB0204</strain>
    </source>
</reference>
<evidence type="ECO:0000256" key="4">
    <source>
        <dbReference type="ARBA" id="ARBA00022777"/>
    </source>
</evidence>
<dbReference type="Gene3D" id="3.30.420.40">
    <property type="match status" value="2"/>
</dbReference>
<dbReference type="CDD" id="cd00211">
    <property type="entry name" value="PTS_IIA_fru"/>
    <property type="match status" value="1"/>
</dbReference>
<accession>A0A2N6UIJ7</accession>
<keyword evidence="6" id="KW-0067">ATP-binding</keyword>
<dbReference type="Gene3D" id="3.40.930.10">
    <property type="entry name" value="Mannitol-specific EII, Chain A"/>
    <property type="match status" value="1"/>
</dbReference>
<dbReference type="AlphaFoldDB" id="A0A2N6UIJ7"/>
<evidence type="ECO:0000313" key="8">
    <source>
        <dbReference type="EMBL" id="PMC81469.1"/>
    </source>
</evidence>
<dbReference type="PANTHER" id="PTHR10196">
    <property type="entry name" value="SUGAR KINASE"/>
    <property type="match status" value="1"/>
</dbReference>
<feature type="domain" description="PTS EIIA type-2" evidence="7">
    <location>
        <begin position="3"/>
        <end position="146"/>
    </location>
</feature>
<dbReference type="InterPro" id="IPR005999">
    <property type="entry name" value="Glycerol_kin"/>
</dbReference>
<dbReference type="GeneID" id="84578620"/>
<dbReference type="PANTHER" id="PTHR10196:SF69">
    <property type="entry name" value="GLYCEROL KINASE"/>
    <property type="match status" value="1"/>
</dbReference>
<dbReference type="Pfam" id="PF02782">
    <property type="entry name" value="FGGY_C"/>
    <property type="match status" value="1"/>
</dbReference>
<dbReference type="GO" id="GO:0005829">
    <property type="term" value="C:cytosol"/>
    <property type="evidence" value="ECO:0007669"/>
    <property type="project" value="TreeGrafter"/>
</dbReference>
<evidence type="ECO:0000256" key="2">
    <source>
        <dbReference type="ARBA" id="ARBA00022679"/>
    </source>
</evidence>
<evidence type="ECO:0000313" key="9">
    <source>
        <dbReference type="Proteomes" id="UP000235658"/>
    </source>
</evidence>
<dbReference type="NCBIfam" id="TIGR01311">
    <property type="entry name" value="glycerol_kin"/>
    <property type="match status" value="1"/>
</dbReference>
<dbReference type="Gene3D" id="3.40.50.2300">
    <property type="match status" value="1"/>
</dbReference>
<dbReference type="FunFam" id="3.30.420.40:FF:000008">
    <property type="entry name" value="Glycerol kinase"/>
    <property type="match status" value="1"/>
</dbReference>